<dbReference type="InterPro" id="IPR039015">
    <property type="entry name" value="ENDOD1"/>
</dbReference>
<feature type="domain" description="ENPP1-3/EXOG-like endonuclease/phosphodiesterase" evidence="2">
    <location>
        <begin position="105"/>
        <end position="329"/>
    </location>
</feature>
<dbReference type="SMART" id="SM00477">
    <property type="entry name" value="NUC"/>
    <property type="match status" value="1"/>
</dbReference>
<dbReference type="Gene3D" id="3.40.570.10">
    <property type="entry name" value="Extracellular Endonuclease, subunit A"/>
    <property type="match status" value="1"/>
</dbReference>
<organism evidence="4 5">
    <name type="scientific">Pocillopora damicornis</name>
    <name type="common">Cauliflower coral</name>
    <name type="synonym">Millepora damicornis</name>
    <dbReference type="NCBI Taxonomy" id="46731"/>
    <lineage>
        <taxon>Eukaryota</taxon>
        <taxon>Metazoa</taxon>
        <taxon>Cnidaria</taxon>
        <taxon>Anthozoa</taxon>
        <taxon>Hexacorallia</taxon>
        <taxon>Scleractinia</taxon>
        <taxon>Astrocoeniina</taxon>
        <taxon>Pocilloporidae</taxon>
        <taxon>Pocillopora</taxon>
    </lineage>
</organism>
<dbReference type="SMART" id="SM00892">
    <property type="entry name" value="Endonuclease_NS"/>
    <property type="match status" value="1"/>
</dbReference>
<dbReference type="InterPro" id="IPR001604">
    <property type="entry name" value="Endo_G_ENPP1-like_dom"/>
</dbReference>
<dbReference type="InterPro" id="IPR020821">
    <property type="entry name" value="ENPP1-3/EXOG-like_nuc-like"/>
</dbReference>
<proteinExistence type="predicted"/>
<gene>
    <name evidence="4" type="ORF">pdam_00017837</name>
</gene>
<dbReference type="Proteomes" id="UP000275408">
    <property type="component" value="Unassembled WGS sequence"/>
</dbReference>
<keyword evidence="1" id="KW-0732">Signal</keyword>
<dbReference type="InterPro" id="IPR044925">
    <property type="entry name" value="His-Me_finger_sf"/>
</dbReference>
<feature type="signal peptide" evidence="1">
    <location>
        <begin position="1"/>
        <end position="24"/>
    </location>
</feature>
<comment type="caution">
    <text evidence="4">The sequence shown here is derived from an EMBL/GenBank/DDBJ whole genome shotgun (WGS) entry which is preliminary data.</text>
</comment>
<dbReference type="GO" id="GO:0016787">
    <property type="term" value="F:hydrolase activity"/>
    <property type="evidence" value="ECO:0007669"/>
    <property type="project" value="InterPro"/>
</dbReference>
<dbReference type="SUPFAM" id="SSF54060">
    <property type="entry name" value="His-Me finger endonucleases"/>
    <property type="match status" value="1"/>
</dbReference>
<protein>
    <recommendedName>
        <fullName evidence="6">DNA/RNA non-specific endonuclease domain-containing protein</fullName>
    </recommendedName>
</protein>
<evidence type="ECO:0000259" key="2">
    <source>
        <dbReference type="SMART" id="SM00477"/>
    </source>
</evidence>
<dbReference type="PANTHER" id="PTHR21472:SF26">
    <property type="entry name" value="ENDONUCLEASE DOMAIN CONTAINING 1"/>
    <property type="match status" value="1"/>
</dbReference>
<evidence type="ECO:0000313" key="5">
    <source>
        <dbReference type="Proteomes" id="UP000275408"/>
    </source>
</evidence>
<evidence type="ECO:0000256" key="1">
    <source>
        <dbReference type="SAM" id="SignalP"/>
    </source>
</evidence>
<keyword evidence="5" id="KW-1185">Reference proteome</keyword>
<dbReference type="GO" id="GO:0003676">
    <property type="term" value="F:nucleic acid binding"/>
    <property type="evidence" value="ECO:0007669"/>
    <property type="project" value="InterPro"/>
</dbReference>
<dbReference type="InterPro" id="IPR044929">
    <property type="entry name" value="DNA/RNA_non-sp_Endonuclease_sf"/>
</dbReference>
<dbReference type="GO" id="GO:0046872">
    <property type="term" value="F:metal ion binding"/>
    <property type="evidence" value="ECO:0007669"/>
    <property type="project" value="InterPro"/>
</dbReference>
<dbReference type="OrthoDB" id="5958647at2759"/>
<dbReference type="AlphaFoldDB" id="A0A3M6TR02"/>
<feature type="chain" id="PRO_5018191804" description="DNA/RNA non-specific endonuclease domain-containing protein" evidence="1">
    <location>
        <begin position="25"/>
        <end position="352"/>
    </location>
</feature>
<reference evidence="4 5" key="1">
    <citation type="journal article" date="2018" name="Sci. Rep.">
        <title>Comparative analysis of the Pocillopora damicornis genome highlights role of immune system in coral evolution.</title>
        <authorList>
            <person name="Cunning R."/>
            <person name="Bay R.A."/>
            <person name="Gillette P."/>
            <person name="Baker A.C."/>
            <person name="Traylor-Knowles N."/>
        </authorList>
    </citation>
    <scope>NUCLEOTIDE SEQUENCE [LARGE SCALE GENOMIC DNA]</scope>
    <source>
        <strain evidence="4">RSMAS</strain>
        <tissue evidence="4">Whole animal</tissue>
    </source>
</reference>
<accession>A0A3M6TR02</accession>
<evidence type="ECO:0000259" key="3">
    <source>
        <dbReference type="SMART" id="SM00892"/>
    </source>
</evidence>
<name>A0A3M6TR02_POCDA</name>
<evidence type="ECO:0008006" key="6">
    <source>
        <dbReference type="Google" id="ProtNLM"/>
    </source>
</evidence>
<feature type="domain" description="DNA/RNA non-specific endonuclease/pyrophosphatase/phosphodiesterase" evidence="3">
    <location>
        <begin position="104"/>
        <end position="339"/>
    </location>
</feature>
<sequence>MRGVFVKSFSSLFTLVLIMPSVLARSLHSSQNKGDCRSLKMRNNAGNHAKKCYPGYPRKQVSYLPYRNCYRRFFAGMKPPEGLRRSNSHNPNIRYICQRPDEKRKSQFGTMFDESLGLAVFSAYTLTTKDIDFQHRARPASWAKTPGIENQGSDAIYPSLPYIRGQLVPALTLSNTGKGDEGWLSTFTYTNAVPQRPDFNMGEWLEFENKIRSYARNDCIPNRGKLYLLTGTSFVHSEPDWPIWPRDPKRQPWLANIKDNYLIPDSPPIAIPVSLWTAGCCIDSKNGTVTGNFAVIGNNEEDPQLMHTRQISVEQLQSILKQDRKTAEDFGYIELEKRKRKYRERFEPGRNS</sequence>
<evidence type="ECO:0000313" key="4">
    <source>
        <dbReference type="EMBL" id="RMX43843.1"/>
    </source>
</evidence>
<dbReference type="PANTHER" id="PTHR21472">
    <property type="entry name" value="ENDONUCLEASE DOMAIN-CONTAINING 1 PROTEIN ENDOD1"/>
    <property type="match status" value="1"/>
</dbReference>
<dbReference type="EMBL" id="RCHS01003123">
    <property type="protein sequence ID" value="RMX43843.1"/>
    <property type="molecule type" value="Genomic_DNA"/>
</dbReference>
<dbReference type="Pfam" id="PF01223">
    <property type="entry name" value="Endonuclease_NS"/>
    <property type="match status" value="1"/>
</dbReference>